<dbReference type="InterPro" id="IPR036680">
    <property type="entry name" value="SPOR-like_sf"/>
</dbReference>
<proteinExistence type="predicted"/>
<dbReference type="Gene3D" id="3.40.50.300">
    <property type="entry name" value="P-loop containing nucleotide triphosphate hydrolases"/>
    <property type="match status" value="1"/>
</dbReference>
<dbReference type="PROSITE" id="PS51724">
    <property type="entry name" value="SPOR"/>
    <property type="match status" value="1"/>
</dbReference>
<keyword evidence="2" id="KW-1133">Transmembrane helix</keyword>
<dbReference type="PANTHER" id="PTHR35894">
    <property type="entry name" value="GENERAL SECRETION PATHWAY PROTEIN A-RELATED"/>
    <property type="match status" value="1"/>
</dbReference>
<keyword evidence="5" id="KW-1185">Reference proteome</keyword>
<gene>
    <name evidence="4" type="ORF">QEZ41_00495</name>
</gene>
<dbReference type="Proteomes" id="UP001241056">
    <property type="component" value="Unassembled WGS sequence"/>
</dbReference>
<dbReference type="SUPFAM" id="SSF52540">
    <property type="entry name" value="P-loop containing nucleoside triphosphate hydrolases"/>
    <property type="match status" value="1"/>
</dbReference>
<dbReference type="InterPro" id="IPR007730">
    <property type="entry name" value="SPOR-like_dom"/>
</dbReference>
<dbReference type="EMBL" id="JAUCDY010000001">
    <property type="protein sequence ID" value="MDM7856768.1"/>
    <property type="molecule type" value="Genomic_DNA"/>
</dbReference>
<evidence type="ECO:0000256" key="2">
    <source>
        <dbReference type="SAM" id="Phobius"/>
    </source>
</evidence>
<evidence type="ECO:0000313" key="4">
    <source>
        <dbReference type="EMBL" id="MDM7856768.1"/>
    </source>
</evidence>
<dbReference type="PANTHER" id="PTHR35894:SF7">
    <property type="entry name" value="GENERAL SECRETION PATHWAY PROTEIN A-RELATED"/>
    <property type="match status" value="1"/>
</dbReference>
<dbReference type="Pfam" id="PF13401">
    <property type="entry name" value="AAA_22"/>
    <property type="match status" value="1"/>
</dbReference>
<dbReference type="Gene3D" id="3.30.70.1070">
    <property type="entry name" value="Sporulation related repeat"/>
    <property type="match status" value="1"/>
</dbReference>
<evidence type="ECO:0000313" key="5">
    <source>
        <dbReference type="Proteomes" id="UP001241056"/>
    </source>
</evidence>
<comment type="caution">
    <text evidence="4">The sequence shown here is derived from an EMBL/GenBank/DDBJ whole genome shotgun (WGS) entry which is preliminary data.</text>
</comment>
<name>A0ABT7SKP9_9GAMM</name>
<keyword evidence="2" id="KW-0812">Transmembrane</keyword>
<accession>A0ABT7SKP9</accession>
<keyword evidence="2" id="KW-0472">Membrane</keyword>
<dbReference type="InterPro" id="IPR049945">
    <property type="entry name" value="AAA_22"/>
</dbReference>
<dbReference type="RefSeq" id="WP_289409346.1">
    <property type="nucleotide sequence ID" value="NZ_JAUCDY010000001.1"/>
</dbReference>
<evidence type="ECO:0000256" key="1">
    <source>
        <dbReference type="SAM" id="MobiDB-lite"/>
    </source>
</evidence>
<sequence>MDISQANDLYLEHYQFKFDPFAERSSSFQFYKAKRRSVLEQLIHFARYGNFLLLITGPRGSGKTVLRHATVAAAKETATNIVISGVQAQDAGFLMQHIAHGLRAEQPDVLGLLNAIEQVTLAGTDVHILVDDAHALNESAIVLLQRLAKGNGAARASVFLFGEPSLQTTLADIEQTNDEIEHHAIELEPWSAADIRGYLQVRLEAAGQSLDIFTETELERLCAESGGWPGLVNQAAKDLLMARIFDRPRRKTLPPLPYKYLLALLAIAFVFIYFLYQQDEQPVAVRADDVVDAPIERAMVSSQRVNEQSAAPNTQRVPLQLPMAVDNTQQAAEPVESRLTQQETMVEVAIAQAEVKPAEQAVPEPPAPVAKQTPTPAVQPKAAPAAVKQPAPAKKSAAPPVKAATQGGAWYAQQPRQRFALQVFASASEQTAKNFVQKNGQQYHYFRKQHQGKYLYVVTYGSFANHETAVAAARNLPAELRSNKPWPRTFASIVQEIN</sequence>
<feature type="compositionally biased region" description="Low complexity" evidence="1">
    <location>
        <begin position="369"/>
        <end position="400"/>
    </location>
</feature>
<dbReference type="Pfam" id="PF05036">
    <property type="entry name" value="SPOR"/>
    <property type="match status" value="1"/>
</dbReference>
<dbReference type="InterPro" id="IPR027417">
    <property type="entry name" value="P-loop_NTPase"/>
</dbReference>
<evidence type="ECO:0000259" key="3">
    <source>
        <dbReference type="PROSITE" id="PS51724"/>
    </source>
</evidence>
<feature type="transmembrane region" description="Helical" evidence="2">
    <location>
        <begin position="257"/>
        <end position="276"/>
    </location>
</feature>
<feature type="region of interest" description="Disordered" evidence="1">
    <location>
        <begin position="358"/>
        <end position="400"/>
    </location>
</feature>
<feature type="domain" description="SPOR" evidence="3">
    <location>
        <begin position="413"/>
        <end position="489"/>
    </location>
</feature>
<dbReference type="InterPro" id="IPR052026">
    <property type="entry name" value="ExeA_AAA_ATPase_DNA-bind"/>
</dbReference>
<organism evidence="4 5">
    <name type="scientific">Thiopseudomonas acetoxidans</name>
    <dbReference type="NCBI Taxonomy" id="3041622"/>
    <lineage>
        <taxon>Bacteria</taxon>
        <taxon>Pseudomonadati</taxon>
        <taxon>Pseudomonadota</taxon>
        <taxon>Gammaproteobacteria</taxon>
        <taxon>Pseudomonadales</taxon>
        <taxon>Pseudomonadaceae</taxon>
        <taxon>Thiopseudomonas</taxon>
    </lineage>
</organism>
<reference evidence="4 5" key="1">
    <citation type="submission" date="2023-06" db="EMBL/GenBank/DDBJ databases">
        <title>Thiopseudomonas sp. CY1220 draft genome sequence.</title>
        <authorList>
            <person name="Zhao G."/>
            <person name="An M."/>
        </authorList>
    </citation>
    <scope>NUCLEOTIDE SEQUENCE [LARGE SCALE GENOMIC DNA]</scope>
    <source>
        <strain evidence="4 5">CY1220</strain>
    </source>
</reference>
<protein>
    <submittedName>
        <fullName evidence="4">SPOR domain-containing protein</fullName>
    </submittedName>
</protein>